<dbReference type="RefSeq" id="WP_380079211.1">
    <property type="nucleotide sequence ID" value="NZ_JBHSGO010000189.1"/>
</dbReference>
<feature type="transmembrane region" description="Helical" evidence="6">
    <location>
        <begin position="348"/>
        <end position="366"/>
    </location>
</feature>
<dbReference type="PANTHER" id="PTHR33529">
    <property type="entry name" value="SLR0882 PROTEIN-RELATED"/>
    <property type="match status" value="1"/>
</dbReference>
<feature type="transmembrane region" description="Helical" evidence="6">
    <location>
        <begin position="320"/>
        <end position="342"/>
    </location>
</feature>
<gene>
    <name evidence="7" type="ORF">ACFO3G_06730</name>
</gene>
<feature type="transmembrane region" description="Helical" evidence="6">
    <location>
        <begin position="290"/>
        <end position="308"/>
    </location>
</feature>
<accession>A0ABV9K897</accession>
<reference evidence="8" key="1">
    <citation type="journal article" date="2019" name="Int. J. Syst. Evol. Microbiol.">
        <title>The Global Catalogue of Microorganisms (GCM) 10K type strain sequencing project: providing services to taxonomists for standard genome sequencing and annotation.</title>
        <authorList>
            <consortium name="The Broad Institute Genomics Platform"/>
            <consortium name="The Broad Institute Genome Sequencing Center for Infectious Disease"/>
            <person name="Wu L."/>
            <person name="Ma J."/>
        </authorList>
    </citation>
    <scope>NUCLEOTIDE SEQUENCE [LARGE SCALE GENOMIC DNA]</scope>
    <source>
        <strain evidence="8">CGMCC 4.7357</strain>
    </source>
</reference>
<sequence>MKTKLKRSKTPILKKLDIYIIKKFLGTYFFSIFLIITVAVVFDINEKIGYFLQPEVTLHDIIFKYYLNFIPYYANLFSPLFTFIAVIFFTSNLAAKSEIIAMLSTGISFKRLLRPYMISAAFLALLTFTLNSFIIPPSSKIMMDYTNQHLRKKSHKVTYAESVQMEVKKNVFVYLGSYAEDVNQGYQFSLERFNGNALKSRLTAEMLEYSGNGKWKLHNWVDMSFKNNRETVKTGETMDTLINLKPSDFLIGMDDVQTMTTPQLYQYIERQKARGLGTASLFEIELHKRIASIMTAFILTIIGVSLSARKKKNGMGFNIALGLGLSFGYIMFMTMTSTFAATGTMSPWFAAWIPNFVFILIALYLYKKAPR</sequence>
<evidence type="ECO:0000256" key="5">
    <source>
        <dbReference type="ARBA" id="ARBA00023136"/>
    </source>
</evidence>
<feature type="transmembrane region" description="Helical" evidence="6">
    <location>
        <begin position="72"/>
        <end position="95"/>
    </location>
</feature>
<evidence type="ECO:0000256" key="2">
    <source>
        <dbReference type="ARBA" id="ARBA00022475"/>
    </source>
</evidence>
<comment type="caution">
    <text evidence="7">The sequence shown here is derived from an EMBL/GenBank/DDBJ whole genome shotgun (WGS) entry which is preliminary data.</text>
</comment>
<dbReference type="InterPro" id="IPR005495">
    <property type="entry name" value="LptG/LptF_permease"/>
</dbReference>
<feature type="transmembrane region" description="Helical" evidence="6">
    <location>
        <begin position="20"/>
        <end position="42"/>
    </location>
</feature>
<keyword evidence="8" id="KW-1185">Reference proteome</keyword>
<evidence type="ECO:0000313" key="8">
    <source>
        <dbReference type="Proteomes" id="UP001596020"/>
    </source>
</evidence>
<dbReference type="Proteomes" id="UP001596020">
    <property type="component" value="Unassembled WGS sequence"/>
</dbReference>
<feature type="transmembrane region" description="Helical" evidence="6">
    <location>
        <begin position="116"/>
        <end position="135"/>
    </location>
</feature>
<evidence type="ECO:0000256" key="6">
    <source>
        <dbReference type="SAM" id="Phobius"/>
    </source>
</evidence>
<keyword evidence="3 6" id="KW-0812">Transmembrane</keyword>
<organism evidence="7 8">
    <name type="scientific">Falsiporphyromonas endometrii</name>
    <dbReference type="NCBI Taxonomy" id="1387297"/>
    <lineage>
        <taxon>Bacteria</taxon>
        <taxon>Pseudomonadati</taxon>
        <taxon>Bacteroidota</taxon>
        <taxon>Bacteroidia</taxon>
        <taxon>Bacteroidales</taxon>
        <taxon>Porphyromonadaceae</taxon>
        <taxon>Falsiporphyromonas</taxon>
    </lineage>
</organism>
<evidence type="ECO:0000256" key="3">
    <source>
        <dbReference type="ARBA" id="ARBA00022692"/>
    </source>
</evidence>
<evidence type="ECO:0000256" key="4">
    <source>
        <dbReference type="ARBA" id="ARBA00022989"/>
    </source>
</evidence>
<protein>
    <submittedName>
        <fullName evidence="7">LptF/LptG family permease</fullName>
    </submittedName>
</protein>
<evidence type="ECO:0000256" key="1">
    <source>
        <dbReference type="ARBA" id="ARBA00004651"/>
    </source>
</evidence>
<proteinExistence type="predicted"/>
<name>A0ABV9K897_9PORP</name>
<keyword evidence="2" id="KW-1003">Cell membrane</keyword>
<dbReference type="PANTHER" id="PTHR33529:SF8">
    <property type="entry name" value="PERMEASE, YJGP_YJGQ FAMILY"/>
    <property type="match status" value="1"/>
</dbReference>
<comment type="subcellular location">
    <subcellularLocation>
        <location evidence="1">Cell membrane</location>
        <topology evidence="1">Multi-pass membrane protein</topology>
    </subcellularLocation>
</comment>
<dbReference type="EMBL" id="JBHSGO010000189">
    <property type="protein sequence ID" value="MFC4666289.1"/>
    <property type="molecule type" value="Genomic_DNA"/>
</dbReference>
<dbReference type="Pfam" id="PF03739">
    <property type="entry name" value="LptF_LptG"/>
    <property type="match status" value="1"/>
</dbReference>
<keyword evidence="5 6" id="KW-0472">Membrane</keyword>
<keyword evidence="4 6" id="KW-1133">Transmembrane helix</keyword>
<evidence type="ECO:0000313" key="7">
    <source>
        <dbReference type="EMBL" id="MFC4666289.1"/>
    </source>
</evidence>